<protein>
    <submittedName>
        <fullName evidence="2">Uncharacterized protein LOC142177218</fullName>
    </submittedName>
</protein>
<reference evidence="2" key="2">
    <citation type="submission" date="2025-08" db="UniProtKB">
        <authorList>
            <consortium name="RefSeq"/>
        </authorList>
    </citation>
    <scope>IDENTIFICATION</scope>
    <source>
        <tissue evidence="2">Leaf</tissue>
    </source>
</reference>
<keyword evidence="1" id="KW-1185">Reference proteome</keyword>
<organism evidence="1 2">
    <name type="scientific">Nicotiana tabacum</name>
    <name type="common">Common tobacco</name>
    <dbReference type="NCBI Taxonomy" id="4097"/>
    <lineage>
        <taxon>Eukaryota</taxon>
        <taxon>Viridiplantae</taxon>
        <taxon>Streptophyta</taxon>
        <taxon>Embryophyta</taxon>
        <taxon>Tracheophyta</taxon>
        <taxon>Spermatophyta</taxon>
        <taxon>Magnoliopsida</taxon>
        <taxon>eudicotyledons</taxon>
        <taxon>Gunneridae</taxon>
        <taxon>Pentapetalae</taxon>
        <taxon>asterids</taxon>
        <taxon>lamiids</taxon>
        <taxon>Solanales</taxon>
        <taxon>Solanaceae</taxon>
        <taxon>Nicotianoideae</taxon>
        <taxon>Nicotianeae</taxon>
        <taxon>Nicotiana</taxon>
    </lineage>
</organism>
<proteinExistence type="predicted"/>
<reference evidence="1" key="1">
    <citation type="journal article" date="2014" name="Nat. Commun.">
        <title>The tobacco genome sequence and its comparison with those of tomato and potato.</title>
        <authorList>
            <person name="Sierro N."/>
            <person name="Battey J.N."/>
            <person name="Ouadi S."/>
            <person name="Bakaher N."/>
            <person name="Bovet L."/>
            <person name="Willig A."/>
            <person name="Goepfert S."/>
            <person name="Peitsch M.C."/>
            <person name="Ivanov N.V."/>
        </authorList>
    </citation>
    <scope>NUCLEOTIDE SEQUENCE [LARGE SCALE GENOMIC DNA]</scope>
</reference>
<sequence>MVIGDHSTTTILIELEMVEVDVILGTDCLCSCYVNVDCRAKMVQFNFLEGSAIEWKGVFALPKGRFISYLKTSKMIAKGMVTLESVPMVNEFPDKFPDELPRLPPGQRIDFFIDIVLGTQPISIPTNRMGVVLNIQTHSK</sequence>
<evidence type="ECO:0000313" key="1">
    <source>
        <dbReference type="Proteomes" id="UP000790787"/>
    </source>
</evidence>
<dbReference type="Proteomes" id="UP000790787">
    <property type="component" value="Chromosome 23"/>
</dbReference>
<accession>A0AC58TX34</accession>
<dbReference type="RefSeq" id="XP_075101788.1">
    <property type="nucleotide sequence ID" value="XM_075245687.1"/>
</dbReference>
<name>A0AC58TX34_TOBAC</name>
<evidence type="ECO:0000313" key="2">
    <source>
        <dbReference type="RefSeq" id="XP_075101788.1"/>
    </source>
</evidence>
<gene>
    <name evidence="2" type="primary">LOC142177218</name>
</gene>